<reference evidence="2" key="1">
    <citation type="submission" date="2017-04" db="EMBL/GenBank/DDBJ databases">
        <title>Function of individual gut microbiota members based on whole genome sequencing of pure cultures obtained from chicken caecum.</title>
        <authorList>
            <person name="Medvecky M."/>
            <person name="Cejkova D."/>
            <person name="Polansky O."/>
            <person name="Karasova D."/>
            <person name="Kubasova T."/>
            <person name="Cizek A."/>
            <person name="Rychlik I."/>
        </authorList>
    </citation>
    <scope>NUCLEOTIDE SEQUENCE [LARGE SCALE GENOMIC DNA]</scope>
    <source>
        <strain evidence="2">An75</strain>
    </source>
</reference>
<name>A0A1Y3TUI5_9FIRM</name>
<proteinExistence type="predicted"/>
<protein>
    <submittedName>
        <fullName evidence="1">Uncharacterized protein</fullName>
    </submittedName>
</protein>
<accession>A0A1Y3TUI5</accession>
<dbReference type="RefSeq" id="WP_087990181.1">
    <property type="nucleotide sequence ID" value="NZ_NFHM01000034.1"/>
</dbReference>
<gene>
    <name evidence="1" type="ORF">B5G26_14580</name>
</gene>
<comment type="caution">
    <text evidence="1">The sequence shown here is derived from an EMBL/GenBank/DDBJ whole genome shotgun (WGS) entry which is preliminary data.</text>
</comment>
<organism evidence="1 2">
    <name type="scientific">Anaerotignum lactatifermentans</name>
    <dbReference type="NCBI Taxonomy" id="160404"/>
    <lineage>
        <taxon>Bacteria</taxon>
        <taxon>Bacillati</taxon>
        <taxon>Bacillota</taxon>
        <taxon>Clostridia</taxon>
        <taxon>Lachnospirales</taxon>
        <taxon>Anaerotignaceae</taxon>
        <taxon>Anaerotignum</taxon>
    </lineage>
</organism>
<dbReference type="AlphaFoldDB" id="A0A1Y3TUI5"/>
<sequence length="59" mass="7275">MDIEKALRQYQRTKDFSDDCQRKKTELFADFHVLLDDLTIERMVLEEKRKELEERRESV</sequence>
<evidence type="ECO:0000313" key="2">
    <source>
        <dbReference type="Proteomes" id="UP000195455"/>
    </source>
</evidence>
<dbReference type="EMBL" id="NFHM01000034">
    <property type="protein sequence ID" value="OUN40123.1"/>
    <property type="molecule type" value="Genomic_DNA"/>
</dbReference>
<evidence type="ECO:0000313" key="1">
    <source>
        <dbReference type="EMBL" id="OUN40123.1"/>
    </source>
</evidence>
<dbReference type="Proteomes" id="UP000195455">
    <property type="component" value="Unassembled WGS sequence"/>
</dbReference>